<dbReference type="EMBL" id="CAADHO010000001">
    <property type="protein sequence ID" value="VFQ42535.1"/>
    <property type="molecule type" value="Genomic_DNA"/>
</dbReference>
<sequence>MTRRVNVLFLVLPILAIFSTSPAFAEIMLVKGKIMGASCVINETVCPTDIKDPRISMERDFVLVAEDGSTYFLSNMRRGAKQVLVSQDVEVLGKVRGNTMFVHNVDKMLMGGMMSVWNWDLRVRNLRHPR</sequence>
<proteinExistence type="predicted"/>
<evidence type="ECO:0000256" key="1">
    <source>
        <dbReference type="SAM" id="SignalP"/>
    </source>
</evidence>
<protein>
    <submittedName>
        <fullName evidence="2">Uncharacterized protein</fullName>
    </submittedName>
</protein>
<feature type="chain" id="PRO_5020952747" evidence="1">
    <location>
        <begin position="26"/>
        <end position="130"/>
    </location>
</feature>
<organism evidence="2 3">
    <name type="scientific">Desulfoluna butyratoxydans</name>
    <dbReference type="NCBI Taxonomy" id="231438"/>
    <lineage>
        <taxon>Bacteria</taxon>
        <taxon>Pseudomonadati</taxon>
        <taxon>Thermodesulfobacteriota</taxon>
        <taxon>Desulfobacteria</taxon>
        <taxon>Desulfobacterales</taxon>
        <taxon>Desulfolunaceae</taxon>
        <taxon>Desulfoluna</taxon>
    </lineage>
</organism>
<evidence type="ECO:0000313" key="3">
    <source>
        <dbReference type="Proteomes" id="UP000507962"/>
    </source>
</evidence>
<evidence type="ECO:0000313" key="2">
    <source>
        <dbReference type="EMBL" id="VFQ42535.1"/>
    </source>
</evidence>
<feature type="signal peptide" evidence="1">
    <location>
        <begin position="1"/>
        <end position="25"/>
    </location>
</feature>
<reference evidence="2 3" key="1">
    <citation type="submission" date="2019-03" db="EMBL/GenBank/DDBJ databases">
        <authorList>
            <person name="Nijsse B."/>
        </authorList>
    </citation>
    <scope>NUCLEOTIDE SEQUENCE [LARGE SCALE GENOMIC DNA]</scope>
    <source>
        <strain evidence="2">Desulfoluna butyratoxydans MSL71</strain>
    </source>
</reference>
<accession>A0A4U8YGM1</accession>
<keyword evidence="3" id="KW-1185">Reference proteome</keyword>
<name>A0A4U8YGM1_9BACT</name>
<dbReference type="Proteomes" id="UP000507962">
    <property type="component" value="Unassembled WGS sequence"/>
</dbReference>
<gene>
    <name evidence="2" type="ORF">MSL71_1560</name>
</gene>
<dbReference type="AlphaFoldDB" id="A0A4U8YGM1"/>
<dbReference type="RefSeq" id="WP_180136776.1">
    <property type="nucleotide sequence ID" value="NZ_CAADHO010000001.1"/>
</dbReference>
<keyword evidence="1" id="KW-0732">Signal</keyword>